<evidence type="ECO:0000313" key="9">
    <source>
        <dbReference type="Proteomes" id="UP000196331"/>
    </source>
</evidence>
<feature type="compositionally biased region" description="Basic and acidic residues" evidence="5">
    <location>
        <begin position="485"/>
        <end position="502"/>
    </location>
</feature>
<feature type="transmembrane region" description="Helical" evidence="6">
    <location>
        <begin position="157"/>
        <end position="179"/>
    </location>
</feature>
<name>A0A1R4I400_9GAMM</name>
<feature type="transmembrane region" description="Helical" evidence="6">
    <location>
        <begin position="47"/>
        <end position="70"/>
    </location>
</feature>
<protein>
    <submittedName>
        <fullName evidence="8">Conjugative transfer protein TrbL</fullName>
    </submittedName>
</protein>
<feature type="compositionally biased region" description="Polar residues" evidence="5">
    <location>
        <begin position="446"/>
        <end position="484"/>
    </location>
</feature>
<keyword evidence="2 6" id="KW-0812">Transmembrane</keyword>
<dbReference type="InterPro" id="IPR007688">
    <property type="entry name" value="Conjugal_tfr_TrbL/VirB6"/>
</dbReference>
<dbReference type="OrthoDB" id="8525003at2"/>
<evidence type="ECO:0000313" key="8">
    <source>
        <dbReference type="EMBL" id="SJN14063.1"/>
    </source>
</evidence>
<evidence type="ECO:0000256" key="6">
    <source>
        <dbReference type="SAM" id="Phobius"/>
    </source>
</evidence>
<comment type="subcellular location">
    <subcellularLocation>
        <location evidence="1">Membrane</location>
        <topology evidence="1">Multi-pass membrane protein</topology>
    </subcellularLocation>
</comment>
<dbReference type="EMBL" id="FUKM01000050">
    <property type="protein sequence ID" value="SJN14063.1"/>
    <property type="molecule type" value="Genomic_DNA"/>
</dbReference>
<organism evidence="8 9">
    <name type="scientific">Halomonas citrativorans</name>
    <dbReference type="NCBI Taxonomy" id="2742612"/>
    <lineage>
        <taxon>Bacteria</taxon>
        <taxon>Pseudomonadati</taxon>
        <taxon>Pseudomonadota</taxon>
        <taxon>Gammaproteobacteria</taxon>
        <taxon>Oceanospirillales</taxon>
        <taxon>Halomonadaceae</taxon>
        <taxon>Halomonas</taxon>
    </lineage>
</organism>
<comment type="caution">
    <text evidence="8">The sequence shown here is derived from an EMBL/GenBank/DDBJ whole genome shotgun (WGS) entry which is preliminary data.</text>
</comment>
<evidence type="ECO:0000256" key="1">
    <source>
        <dbReference type="ARBA" id="ARBA00004141"/>
    </source>
</evidence>
<proteinExistence type="predicted"/>
<feature type="region of interest" description="Disordered" evidence="5">
    <location>
        <begin position="414"/>
        <end position="504"/>
    </location>
</feature>
<evidence type="ECO:0000256" key="5">
    <source>
        <dbReference type="SAM" id="MobiDB-lite"/>
    </source>
</evidence>
<dbReference type="GO" id="GO:0030255">
    <property type="term" value="P:protein secretion by the type IV secretion system"/>
    <property type="evidence" value="ECO:0007669"/>
    <property type="project" value="InterPro"/>
</dbReference>
<feature type="transmembrane region" description="Helical" evidence="6">
    <location>
        <begin position="251"/>
        <end position="269"/>
    </location>
</feature>
<reference evidence="8 9" key="1">
    <citation type="submission" date="2017-02" db="EMBL/GenBank/DDBJ databases">
        <authorList>
            <person name="Dridi B."/>
        </authorList>
    </citation>
    <scope>NUCLEOTIDE SEQUENCE [LARGE SCALE GENOMIC DNA]</scope>
    <source>
        <strain evidence="8 9">JB380</strain>
    </source>
</reference>
<feature type="signal peptide" evidence="7">
    <location>
        <begin position="1"/>
        <end position="23"/>
    </location>
</feature>
<dbReference type="AlphaFoldDB" id="A0A1R4I400"/>
<keyword evidence="3 6" id="KW-1133">Transmembrane helix</keyword>
<accession>A0A1R4I400</accession>
<dbReference type="Proteomes" id="UP000196331">
    <property type="component" value="Unassembled WGS sequence"/>
</dbReference>
<evidence type="ECO:0000256" key="7">
    <source>
        <dbReference type="SAM" id="SignalP"/>
    </source>
</evidence>
<evidence type="ECO:0000256" key="2">
    <source>
        <dbReference type="ARBA" id="ARBA00022692"/>
    </source>
</evidence>
<feature type="chain" id="PRO_5010229153" evidence="7">
    <location>
        <begin position="24"/>
        <end position="528"/>
    </location>
</feature>
<dbReference type="GO" id="GO:0016020">
    <property type="term" value="C:membrane"/>
    <property type="evidence" value="ECO:0007669"/>
    <property type="project" value="UniProtKB-SubCell"/>
</dbReference>
<evidence type="ECO:0000256" key="3">
    <source>
        <dbReference type="ARBA" id="ARBA00022989"/>
    </source>
</evidence>
<feature type="transmembrane region" description="Helical" evidence="6">
    <location>
        <begin position="186"/>
        <end position="203"/>
    </location>
</feature>
<keyword evidence="7" id="KW-0732">Signal</keyword>
<dbReference type="Pfam" id="PF04610">
    <property type="entry name" value="TrbL"/>
    <property type="match status" value="1"/>
</dbReference>
<dbReference type="InterPro" id="IPR014150">
    <property type="entry name" value="Conjugal_tfr_TrbL"/>
</dbReference>
<keyword evidence="4 6" id="KW-0472">Membrane</keyword>
<sequence>MSNIFLRLMMLLTFLLASQTVWAAVEPDGVLDDVADRFLTASSLWGATIIEYASWLFWTLVLISMVWTFGMMVLRKADIGEFFAELVRFTIFTGFFWWLLTNGPDFAMSIVDSLRTIGATAGGLNRELTPSEPISIAFDMIVKSAKSYSFTSPIDNLSIFLITLAILACMAVVSANVLLALVNAWILAYAGVFVLGFGGSRWTSDIAINYFRSVLGIALKLLTMTLLIGVAISIMDGYYKDLSETVTMRELMVVFVVALVLVVLIHSVPNTIAGLIPGGGGAASASGSFSAGALVGGAVGAGAAVASGGAALGGAAMSGATNMAGGASAIKAAFESAHAASSGGGDMPGMGSVLGGSGDSDGAGDYSEAAGLNDGGSVGSSGFSRAASMAAGTTSELAKGIGSKVAGSFQEKVDQTAGGRLASSIREGKGQSDVSNSEQDSDTTGEDGNNPSFGSDSLGGSNEGSWVNQTGGFDSLSNEGQDNARQSHAEWQERDPEKHTFDVGEYVSYAQERQLERNDEIASFVNRK</sequence>
<gene>
    <name evidence="8" type="ORF">CZ787_13265</name>
</gene>
<feature type="transmembrane region" description="Helical" evidence="6">
    <location>
        <begin position="215"/>
        <end position="239"/>
    </location>
</feature>
<feature type="transmembrane region" description="Helical" evidence="6">
    <location>
        <begin position="82"/>
        <end position="100"/>
    </location>
</feature>
<dbReference type="RefSeq" id="WP_087109833.1">
    <property type="nucleotide sequence ID" value="NZ_FUKM01000050.1"/>
</dbReference>
<dbReference type="NCBIfam" id="TIGR02783">
    <property type="entry name" value="TrbL_P"/>
    <property type="match status" value="1"/>
</dbReference>
<evidence type="ECO:0000256" key="4">
    <source>
        <dbReference type="ARBA" id="ARBA00023136"/>
    </source>
</evidence>
<feature type="transmembrane region" description="Helical" evidence="6">
    <location>
        <begin position="289"/>
        <end position="313"/>
    </location>
</feature>